<dbReference type="InterPro" id="IPR002068">
    <property type="entry name" value="A-crystallin/Hsp20_dom"/>
</dbReference>
<comment type="similarity">
    <text evidence="1 2">Belongs to the small heat shock protein (HSP20) family.</text>
</comment>
<comment type="caution">
    <text evidence="4">The sequence shown here is derived from an EMBL/GenBank/DDBJ whole genome shotgun (WGS) entry which is preliminary data.</text>
</comment>
<dbReference type="InterPro" id="IPR031107">
    <property type="entry name" value="Small_HSP"/>
</dbReference>
<sequence length="156" mass="17636">MTLPVRSSSRPLSSRESSRDVATWDPFRELEDLYERVNRLWTEGFGGAVDRWSPLADVEETEDAWSVEIELPGVTRDDVDIELSDRRLTVAGEVKQRERTGILRRTNRRVGRFSYSVTLPGDVDAEHVTATLSDGVLTVRVPKAEQARPRRIAITG</sequence>
<keyword evidence="5" id="KW-1185">Reference proteome</keyword>
<dbReference type="Proteomes" id="UP001596025">
    <property type="component" value="Unassembled WGS sequence"/>
</dbReference>
<dbReference type="RefSeq" id="WP_387985695.1">
    <property type="nucleotide sequence ID" value="NZ_JBHSGR010000001.1"/>
</dbReference>
<evidence type="ECO:0000259" key="3">
    <source>
        <dbReference type="PROSITE" id="PS01031"/>
    </source>
</evidence>
<feature type="domain" description="SHSP" evidence="3">
    <location>
        <begin position="46"/>
        <end position="156"/>
    </location>
</feature>
<evidence type="ECO:0000313" key="4">
    <source>
        <dbReference type="EMBL" id="MFC4692163.1"/>
    </source>
</evidence>
<dbReference type="CDD" id="cd06464">
    <property type="entry name" value="ACD_sHsps-like"/>
    <property type="match status" value="1"/>
</dbReference>
<proteinExistence type="inferred from homology"/>
<evidence type="ECO:0000256" key="2">
    <source>
        <dbReference type="RuleBase" id="RU003616"/>
    </source>
</evidence>
<dbReference type="PANTHER" id="PTHR11527">
    <property type="entry name" value="HEAT-SHOCK PROTEIN 20 FAMILY MEMBER"/>
    <property type="match status" value="1"/>
</dbReference>
<dbReference type="PROSITE" id="PS01031">
    <property type="entry name" value="SHSP"/>
    <property type="match status" value="1"/>
</dbReference>
<dbReference type="Pfam" id="PF00011">
    <property type="entry name" value="HSP20"/>
    <property type="match status" value="1"/>
</dbReference>
<reference evidence="5" key="1">
    <citation type="journal article" date="2019" name="Int. J. Syst. Evol. Microbiol.">
        <title>The Global Catalogue of Microorganisms (GCM) 10K type strain sequencing project: providing services to taxonomists for standard genome sequencing and annotation.</title>
        <authorList>
            <consortium name="The Broad Institute Genomics Platform"/>
            <consortium name="The Broad Institute Genome Sequencing Center for Infectious Disease"/>
            <person name="Wu L."/>
            <person name="Ma J."/>
        </authorList>
    </citation>
    <scope>NUCLEOTIDE SEQUENCE [LARGE SCALE GENOMIC DNA]</scope>
    <source>
        <strain evidence="5">CCUG 62763</strain>
    </source>
</reference>
<dbReference type="Gene3D" id="2.60.40.790">
    <property type="match status" value="1"/>
</dbReference>
<dbReference type="EMBL" id="JBHSGR010000001">
    <property type="protein sequence ID" value="MFC4692163.1"/>
    <property type="molecule type" value="Genomic_DNA"/>
</dbReference>
<gene>
    <name evidence="4" type="ORF">ACFO3M_02060</name>
</gene>
<dbReference type="SUPFAM" id="SSF49764">
    <property type="entry name" value="HSP20-like chaperones"/>
    <property type="match status" value="1"/>
</dbReference>
<protein>
    <submittedName>
        <fullName evidence="4">Hsp20/alpha crystallin family protein</fullName>
    </submittedName>
</protein>
<evidence type="ECO:0000313" key="5">
    <source>
        <dbReference type="Proteomes" id="UP001596025"/>
    </source>
</evidence>
<evidence type="ECO:0000256" key="1">
    <source>
        <dbReference type="PROSITE-ProRule" id="PRU00285"/>
    </source>
</evidence>
<name>A0ABV9LDK1_9ACTN</name>
<dbReference type="InterPro" id="IPR008978">
    <property type="entry name" value="HSP20-like_chaperone"/>
</dbReference>
<accession>A0ABV9LDK1</accession>
<organism evidence="4 5">
    <name type="scientific">Geodermatophilus arenarius</name>
    <dbReference type="NCBI Taxonomy" id="1137990"/>
    <lineage>
        <taxon>Bacteria</taxon>
        <taxon>Bacillati</taxon>
        <taxon>Actinomycetota</taxon>
        <taxon>Actinomycetes</taxon>
        <taxon>Geodermatophilales</taxon>
        <taxon>Geodermatophilaceae</taxon>
        <taxon>Geodermatophilus</taxon>
    </lineage>
</organism>